<gene>
    <name evidence="2" type="ORF">LSTR_LSTR009960</name>
</gene>
<accession>A0A482XI47</accession>
<keyword evidence="3" id="KW-1185">Reference proteome</keyword>
<feature type="compositionally biased region" description="Basic and acidic residues" evidence="1">
    <location>
        <begin position="315"/>
        <end position="328"/>
    </location>
</feature>
<proteinExistence type="predicted"/>
<feature type="region of interest" description="Disordered" evidence="1">
    <location>
        <begin position="290"/>
        <end position="365"/>
    </location>
</feature>
<dbReference type="InParanoid" id="A0A482XI47"/>
<reference evidence="2 3" key="1">
    <citation type="journal article" date="2017" name="Gigascience">
        <title>Genome sequence of the small brown planthopper, Laodelphax striatellus.</title>
        <authorList>
            <person name="Zhu J."/>
            <person name="Jiang F."/>
            <person name="Wang X."/>
            <person name="Yang P."/>
            <person name="Bao Y."/>
            <person name="Zhao W."/>
            <person name="Wang W."/>
            <person name="Lu H."/>
            <person name="Wang Q."/>
            <person name="Cui N."/>
            <person name="Li J."/>
            <person name="Chen X."/>
            <person name="Luo L."/>
            <person name="Yu J."/>
            <person name="Kang L."/>
            <person name="Cui F."/>
        </authorList>
    </citation>
    <scope>NUCLEOTIDE SEQUENCE [LARGE SCALE GENOMIC DNA]</scope>
    <source>
        <strain evidence="2">Lst14</strain>
    </source>
</reference>
<name>A0A482XI47_LAOST</name>
<dbReference type="EMBL" id="QKKF02009716">
    <property type="protein sequence ID" value="RZF45189.1"/>
    <property type="molecule type" value="Genomic_DNA"/>
</dbReference>
<dbReference type="GO" id="GO:0030686">
    <property type="term" value="C:90S preribosome"/>
    <property type="evidence" value="ECO:0007669"/>
    <property type="project" value="TreeGrafter"/>
</dbReference>
<feature type="region of interest" description="Disordered" evidence="1">
    <location>
        <begin position="189"/>
        <end position="220"/>
    </location>
</feature>
<dbReference type="OrthoDB" id="3364872at2759"/>
<protein>
    <submittedName>
        <fullName evidence="2">Uncharacterized protein</fullName>
    </submittedName>
</protein>
<dbReference type="Proteomes" id="UP000291343">
    <property type="component" value="Unassembled WGS sequence"/>
</dbReference>
<dbReference type="GO" id="GO:0030490">
    <property type="term" value="P:maturation of SSU-rRNA"/>
    <property type="evidence" value="ECO:0007669"/>
    <property type="project" value="TreeGrafter"/>
</dbReference>
<dbReference type="SMR" id="A0A482XI47"/>
<feature type="compositionally biased region" description="Basic and acidic residues" evidence="1">
    <location>
        <begin position="491"/>
        <end position="509"/>
    </location>
</feature>
<feature type="compositionally biased region" description="Basic and acidic residues" evidence="1">
    <location>
        <begin position="336"/>
        <end position="365"/>
    </location>
</feature>
<feature type="compositionally biased region" description="Polar residues" evidence="1">
    <location>
        <begin position="391"/>
        <end position="402"/>
    </location>
</feature>
<feature type="compositionally biased region" description="Basic and acidic residues" evidence="1">
    <location>
        <begin position="441"/>
        <end position="453"/>
    </location>
</feature>
<feature type="compositionally biased region" description="Low complexity" evidence="1">
    <location>
        <begin position="190"/>
        <end position="201"/>
    </location>
</feature>
<feature type="region of interest" description="Disordered" evidence="1">
    <location>
        <begin position="242"/>
        <end position="277"/>
    </location>
</feature>
<feature type="region of interest" description="Disordered" evidence="1">
    <location>
        <begin position="391"/>
        <end position="512"/>
    </location>
</feature>
<evidence type="ECO:0000256" key="1">
    <source>
        <dbReference type="SAM" id="MobiDB-lite"/>
    </source>
</evidence>
<organism evidence="2 3">
    <name type="scientific">Laodelphax striatellus</name>
    <name type="common">Small brown planthopper</name>
    <name type="synonym">Delphax striatella</name>
    <dbReference type="NCBI Taxonomy" id="195883"/>
    <lineage>
        <taxon>Eukaryota</taxon>
        <taxon>Metazoa</taxon>
        <taxon>Ecdysozoa</taxon>
        <taxon>Arthropoda</taxon>
        <taxon>Hexapoda</taxon>
        <taxon>Insecta</taxon>
        <taxon>Pterygota</taxon>
        <taxon>Neoptera</taxon>
        <taxon>Paraneoptera</taxon>
        <taxon>Hemiptera</taxon>
        <taxon>Auchenorrhyncha</taxon>
        <taxon>Fulgoroidea</taxon>
        <taxon>Delphacidae</taxon>
        <taxon>Criomorphinae</taxon>
        <taxon>Laodelphax</taxon>
    </lineage>
</organism>
<evidence type="ECO:0000313" key="3">
    <source>
        <dbReference type="Proteomes" id="UP000291343"/>
    </source>
</evidence>
<evidence type="ECO:0000313" key="2">
    <source>
        <dbReference type="EMBL" id="RZF45189.1"/>
    </source>
</evidence>
<dbReference type="PANTHER" id="PTHR23325">
    <property type="entry name" value="SERUM RESPONSE FACTOR-BINDING"/>
    <property type="match status" value="1"/>
</dbReference>
<dbReference type="InterPro" id="IPR037393">
    <property type="entry name" value="Bud22/SRFB1"/>
</dbReference>
<dbReference type="PANTHER" id="PTHR23325:SF1">
    <property type="entry name" value="SERUM RESPONSE FACTOR-BINDING PROTEIN 1"/>
    <property type="match status" value="1"/>
</dbReference>
<comment type="caution">
    <text evidence="2">The sequence shown here is derived from an EMBL/GenBank/DDBJ whole genome shotgun (WGS) entry which is preliminary data.</text>
</comment>
<dbReference type="AlphaFoldDB" id="A0A482XI47"/>
<dbReference type="GO" id="GO:0005634">
    <property type="term" value="C:nucleus"/>
    <property type="evidence" value="ECO:0007669"/>
    <property type="project" value="TreeGrafter"/>
</dbReference>
<dbReference type="STRING" id="195883.A0A482XI47"/>
<sequence length="528" mass="59697">MTTELNKFTLNNEIVLMRHDVRKARVCLAHKLTRTIQSLRKGKGSKEPTEKDLLKADKLLEEIRTLKKLKVDNITKTLLVYVDDPGKVLSDIRKSLEDRVMAKMFTIKSMGTSISKFRRKYPNWLEEVPALLKTMKKKSKTKIKEIPQKGTKSENNVDELGALKTKKCENRVGKPETLAVQKIRNNVEPTVSSTSGSWTVSGGVGNLRPVNGGLSKNGKSSNISEEKLLKILPNVGKISNNKKKFSENEESDGNSSSNAKRSRFNSDMESGDDEGVKKVIVSEEIIENRVESGRNGNKGSLHDGEKFESNSTKFVTEEHVNNPEERFKMGKKIVSRSRENGMDEDLERRFEKSKKVNEKVSDKKKEEMKVADPFFMTNDNSEYLTVVSSKEQAEALQNPSKMTNHHNDDEELYYGSSLTGGFKQMSHHERRKSSVTNLSRGSDRNNGDFREFGKGGGRNGENFRNREFGSSSSSHALPRRERRKLMNGGGKESKMEAEEKLHPSWEAKRRQSCPAIPQFSGKKIVFDD</sequence>